<evidence type="ECO:0000256" key="3">
    <source>
        <dbReference type="ARBA" id="ARBA00022475"/>
    </source>
</evidence>
<dbReference type="GO" id="GO:0005886">
    <property type="term" value="C:plasma membrane"/>
    <property type="evidence" value="ECO:0007669"/>
    <property type="project" value="UniProtKB-SubCell"/>
</dbReference>
<gene>
    <name evidence="9 10" type="primary">mscL</name>
    <name evidence="10" type="ORF">FUA23_19250</name>
</gene>
<keyword evidence="2 9" id="KW-0813">Transport</keyword>
<evidence type="ECO:0000256" key="7">
    <source>
        <dbReference type="ARBA" id="ARBA00023136"/>
    </source>
</evidence>
<dbReference type="EMBL" id="VOXD01000038">
    <property type="protein sequence ID" value="TXF86719.1"/>
    <property type="molecule type" value="Genomic_DNA"/>
</dbReference>
<dbReference type="RefSeq" id="WP_147932400.1">
    <property type="nucleotide sequence ID" value="NZ_VOXD01000038.1"/>
</dbReference>
<evidence type="ECO:0000256" key="2">
    <source>
        <dbReference type="ARBA" id="ARBA00022448"/>
    </source>
</evidence>
<comment type="caution">
    <text evidence="10">The sequence shown here is derived from an EMBL/GenBank/DDBJ whole genome shotgun (WGS) entry which is preliminary data.</text>
</comment>
<dbReference type="Pfam" id="PF01741">
    <property type="entry name" value="MscL"/>
    <property type="match status" value="1"/>
</dbReference>
<dbReference type="HAMAP" id="MF_00115">
    <property type="entry name" value="MscL"/>
    <property type="match status" value="1"/>
</dbReference>
<dbReference type="NCBIfam" id="TIGR00220">
    <property type="entry name" value="mscL"/>
    <property type="match status" value="1"/>
</dbReference>
<evidence type="ECO:0000256" key="4">
    <source>
        <dbReference type="ARBA" id="ARBA00022692"/>
    </source>
</evidence>
<organism evidence="10 11">
    <name type="scientific">Neolewinella aurantiaca</name>
    <dbReference type="NCBI Taxonomy" id="2602767"/>
    <lineage>
        <taxon>Bacteria</taxon>
        <taxon>Pseudomonadati</taxon>
        <taxon>Bacteroidota</taxon>
        <taxon>Saprospiria</taxon>
        <taxon>Saprospirales</taxon>
        <taxon>Lewinellaceae</taxon>
        <taxon>Neolewinella</taxon>
    </lineage>
</organism>
<dbReference type="PANTHER" id="PTHR30266">
    <property type="entry name" value="MECHANOSENSITIVE CHANNEL MSCL"/>
    <property type="match status" value="1"/>
</dbReference>
<evidence type="ECO:0000256" key="6">
    <source>
        <dbReference type="ARBA" id="ARBA00023065"/>
    </source>
</evidence>
<comment type="subunit">
    <text evidence="9">Homopentamer.</text>
</comment>
<keyword evidence="11" id="KW-1185">Reference proteome</keyword>
<dbReference type="InterPro" id="IPR036019">
    <property type="entry name" value="MscL_channel"/>
</dbReference>
<accession>A0A5C7FKW4</accession>
<proteinExistence type="inferred from homology"/>
<keyword evidence="4 9" id="KW-0812">Transmembrane</keyword>
<evidence type="ECO:0000256" key="9">
    <source>
        <dbReference type="HAMAP-Rule" id="MF_00115"/>
    </source>
</evidence>
<dbReference type="InterPro" id="IPR001185">
    <property type="entry name" value="MS_channel"/>
</dbReference>
<sequence length="136" mass="14593">MIQEFKDFIMKGNVLELAVAVIIAGAFGAVVTSFTNDIILPPIGQAMGGVDFSELKYMLSEDVVAEDGTVTAGAAIRYGNFIQMIINFLIIAFILFLIVKAYNKATEEPAVEEAPAPDPGPSDNDLLKEILAALKK</sequence>
<comment type="similarity">
    <text evidence="9">Belongs to the MscL family.</text>
</comment>
<feature type="transmembrane region" description="Helical" evidence="9">
    <location>
        <begin position="12"/>
        <end position="34"/>
    </location>
</feature>
<keyword evidence="8 9" id="KW-0407">Ion channel</keyword>
<keyword evidence="7 9" id="KW-0472">Membrane</keyword>
<dbReference type="Proteomes" id="UP000321907">
    <property type="component" value="Unassembled WGS sequence"/>
</dbReference>
<dbReference type="PRINTS" id="PR01264">
    <property type="entry name" value="MECHCHANNEL"/>
</dbReference>
<dbReference type="SUPFAM" id="SSF81330">
    <property type="entry name" value="Gated mechanosensitive channel"/>
    <property type="match status" value="1"/>
</dbReference>
<dbReference type="AlphaFoldDB" id="A0A5C7FKW4"/>
<name>A0A5C7FKW4_9BACT</name>
<feature type="transmembrane region" description="Helical" evidence="9">
    <location>
        <begin position="81"/>
        <end position="99"/>
    </location>
</feature>
<dbReference type="GO" id="GO:0008381">
    <property type="term" value="F:mechanosensitive monoatomic ion channel activity"/>
    <property type="evidence" value="ECO:0007669"/>
    <property type="project" value="UniProtKB-UniRule"/>
</dbReference>
<evidence type="ECO:0000256" key="1">
    <source>
        <dbReference type="ARBA" id="ARBA00004141"/>
    </source>
</evidence>
<comment type="subcellular location">
    <subcellularLocation>
        <location evidence="9">Cell membrane</location>
        <topology evidence="9">Multi-pass membrane protein</topology>
    </subcellularLocation>
    <subcellularLocation>
        <location evidence="1">Membrane</location>
        <topology evidence="1">Multi-pass membrane protein</topology>
    </subcellularLocation>
</comment>
<dbReference type="PANTHER" id="PTHR30266:SF2">
    <property type="entry name" value="LARGE-CONDUCTANCE MECHANOSENSITIVE CHANNEL"/>
    <property type="match status" value="1"/>
</dbReference>
<evidence type="ECO:0000256" key="8">
    <source>
        <dbReference type="ARBA" id="ARBA00023303"/>
    </source>
</evidence>
<dbReference type="InterPro" id="IPR037673">
    <property type="entry name" value="MSC/AndL"/>
</dbReference>
<keyword evidence="6 9" id="KW-0406">Ion transport</keyword>
<dbReference type="Gene3D" id="1.10.1200.120">
    <property type="entry name" value="Large-conductance mechanosensitive channel, MscL, domain 1"/>
    <property type="match status" value="1"/>
</dbReference>
<evidence type="ECO:0000313" key="10">
    <source>
        <dbReference type="EMBL" id="TXF86719.1"/>
    </source>
</evidence>
<reference evidence="10 11" key="1">
    <citation type="submission" date="2019-08" db="EMBL/GenBank/DDBJ databases">
        <title>Lewinella sp. strain SSH13 Genome sequencing and assembly.</title>
        <authorList>
            <person name="Kim I."/>
        </authorList>
    </citation>
    <scope>NUCLEOTIDE SEQUENCE [LARGE SCALE GENOMIC DNA]</scope>
    <source>
        <strain evidence="10 11">SSH13</strain>
    </source>
</reference>
<comment type="function">
    <text evidence="9">Channel that opens in response to stretch forces in the membrane lipid bilayer. May participate in the regulation of osmotic pressure changes within the cell.</text>
</comment>
<evidence type="ECO:0000256" key="5">
    <source>
        <dbReference type="ARBA" id="ARBA00022989"/>
    </source>
</evidence>
<protein>
    <recommendedName>
        <fullName evidence="9">Large-conductance mechanosensitive channel</fullName>
    </recommendedName>
</protein>
<keyword evidence="5 9" id="KW-1133">Transmembrane helix</keyword>
<evidence type="ECO:0000313" key="11">
    <source>
        <dbReference type="Proteomes" id="UP000321907"/>
    </source>
</evidence>
<dbReference type="OrthoDB" id="9810350at2"/>
<keyword evidence="3 9" id="KW-1003">Cell membrane</keyword>